<proteinExistence type="predicted"/>
<organism evidence="1 2">
    <name type="scientific">Xanthobacter autotrophicus (strain ATCC BAA-1158 / Py2)</name>
    <dbReference type="NCBI Taxonomy" id="78245"/>
    <lineage>
        <taxon>Bacteria</taxon>
        <taxon>Pseudomonadati</taxon>
        <taxon>Pseudomonadota</taxon>
        <taxon>Alphaproteobacteria</taxon>
        <taxon>Hyphomicrobiales</taxon>
        <taxon>Xanthobacteraceae</taxon>
        <taxon>Xanthobacter</taxon>
    </lineage>
</organism>
<evidence type="ECO:0000313" key="1">
    <source>
        <dbReference type="EMBL" id="ABS66025.1"/>
    </source>
</evidence>
<dbReference type="Proteomes" id="UP000002417">
    <property type="component" value="Chromosome"/>
</dbReference>
<name>A7IDD2_XANP2</name>
<dbReference type="EMBL" id="CP000781">
    <property type="protein sequence ID" value="ABS66025.1"/>
    <property type="molecule type" value="Genomic_DNA"/>
</dbReference>
<dbReference type="InterPro" id="IPR013324">
    <property type="entry name" value="RNA_pol_sigma_r3/r4-like"/>
</dbReference>
<reference evidence="1 2" key="1">
    <citation type="submission" date="2007-07" db="EMBL/GenBank/DDBJ databases">
        <title>Complete sequence of chromosome of Xanthobacter autotrophicus Py2.</title>
        <authorList>
            <consortium name="US DOE Joint Genome Institute"/>
            <person name="Copeland A."/>
            <person name="Lucas S."/>
            <person name="Lapidus A."/>
            <person name="Barry K."/>
            <person name="Glavina del Rio T."/>
            <person name="Hammon N."/>
            <person name="Israni S."/>
            <person name="Dalin E."/>
            <person name="Tice H."/>
            <person name="Pitluck S."/>
            <person name="Sims D."/>
            <person name="Brettin T."/>
            <person name="Bruce D."/>
            <person name="Detter J.C."/>
            <person name="Han C."/>
            <person name="Tapia R."/>
            <person name="Brainard J."/>
            <person name="Schmutz J."/>
            <person name="Larimer F."/>
            <person name="Land M."/>
            <person name="Hauser L."/>
            <person name="Kyrpides N."/>
            <person name="Kim E."/>
            <person name="Ensigns S.A."/>
            <person name="Richardson P."/>
        </authorList>
    </citation>
    <scope>NUCLEOTIDE SEQUENCE [LARGE SCALE GENOMIC DNA]</scope>
    <source>
        <strain evidence="2">ATCC BAA-1158 / Py2</strain>
    </source>
</reference>
<protein>
    <submittedName>
        <fullName evidence="1">RNA polymerase, sigma-24 subunit, ECF subfamily</fullName>
    </submittedName>
</protein>
<dbReference type="eggNOG" id="COG1595">
    <property type="taxonomic scope" value="Bacteria"/>
</dbReference>
<dbReference type="AlphaFoldDB" id="A7IDD2"/>
<dbReference type="InterPro" id="IPR036388">
    <property type="entry name" value="WH-like_DNA-bd_sf"/>
</dbReference>
<keyword evidence="2" id="KW-1185">Reference proteome</keyword>
<evidence type="ECO:0000313" key="2">
    <source>
        <dbReference type="Proteomes" id="UP000002417"/>
    </source>
</evidence>
<dbReference type="Gene3D" id="1.10.10.10">
    <property type="entry name" value="Winged helix-like DNA-binding domain superfamily/Winged helix DNA-binding domain"/>
    <property type="match status" value="1"/>
</dbReference>
<dbReference type="STRING" id="78245.Xaut_0774"/>
<dbReference type="KEGG" id="xau:Xaut_0774"/>
<accession>A7IDD2</accession>
<gene>
    <name evidence="1" type="ordered locus">Xaut_0774</name>
</gene>
<sequence>MARPLTKTEADGTLYRRPAPVEAQVDEAVQLKLPDLQSRLLVTDRNDAAYLRSECLVHLLRHGRRAGDQALMSAVLPVLLSRCEANLLVTVPDGRMPDATSLRQDILDELTELFVLDGLGENPAELDFYECRFNKAFRTLRIDAVRRAARRSKEIIDVAALPPSEAEGEPDAYEDAFARVSDAFKVFPTQEWDAFREPFVNAIEALPPDEREAVILVHVLGYKEESEDPNEETAATRCNCTGRTIRNRLTRAAGKLARFKEDL</sequence>
<dbReference type="SUPFAM" id="SSF88659">
    <property type="entry name" value="Sigma3 and sigma4 domains of RNA polymerase sigma factors"/>
    <property type="match status" value="1"/>
</dbReference>
<dbReference type="HOGENOM" id="CLU_090992_0_0_5"/>